<dbReference type="GO" id="GO:0055085">
    <property type="term" value="P:transmembrane transport"/>
    <property type="evidence" value="ECO:0007669"/>
    <property type="project" value="TreeGrafter"/>
</dbReference>
<comment type="similarity">
    <text evidence="2">Belongs to the autoinducer-2 exporter (AI-2E) (TC 2.A.86) family.</text>
</comment>
<name>A0A6A8DGQ2_9BACI</name>
<feature type="transmembrane region" description="Helical" evidence="6">
    <location>
        <begin position="12"/>
        <end position="34"/>
    </location>
</feature>
<evidence type="ECO:0000256" key="6">
    <source>
        <dbReference type="SAM" id="Phobius"/>
    </source>
</evidence>
<feature type="transmembrane region" description="Helical" evidence="6">
    <location>
        <begin position="271"/>
        <end position="294"/>
    </location>
</feature>
<dbReference type="GO" id="GO:0016020">
    <property type="term" value="C:membrane"/>
    <property type="evidence" value="ECO:0007669"/>
    <property type="project" value="UniProtKB-SubCell"/>
</dbReference>
<feature type="transmembrane region" description="Helical" evidence="6">
    <location>
        <begin position="314"/>
        <end position="340"/>
    </location>
</feature>
<dbReference type="PANTHER" id="PTHR21716:SF15">
    <property type="entry name" value="TRANSPORT PROTEIN YRRI-RELATED"/>
    <property type="match status" value="1"/>
</dbReference>
<dbReference type="EMBL" id="WJNG01000007">
    <property type="protein sequence ID" value="MRH43029.1"/>
    <property type="molecule type" value="Genomic_DNA"/>
</dbReference>
<sequence length="355" mass="40629">MFNQNKPMRLLYWILIGILACLFLYLLTILFPFYRTFFSTFFKIFTPFIIAGIIAFLLHPVVEKLHQYNFPRWLAIIVIYLLFFGVLGYVGYKAFPAVIHQLRDLNENLPQFIDTYRKTIYNMYEKTSFLPETVHDRMDEFLHDLEAFIGDLLTDAVRQLTKILDVVIVIAVIPVLVFYMLKDFDLIKQTLWKLTPKKYRLEGKELVIEIDKSLGNYIRGQLLVCFFVSLTTYGILLFIDMKYPLLLAIIMGITNIIPYFGPIIGAIPAVVIAFTISINMAIYVIIAVFVVQIIEGNLLSPFIVGKSIKIHPILIILALLIGGEMGGIIGMIVAVPLLTVTKVFLSHTRAFKSVN</sequence>
<protein>
    <submittedName>
        <fullName evidence="7">AI-2E family transporter</fullName>
    </submittedName>
</protein>
<keyword evidence="5 6" id="KW-0472">Membrane</keyword>
<dbReference type="Pfam" id="PF01594">
    <property type="entry name" value="AI-2E_transport"/>
    <property type="match status" value="1"/>
</dbReference>
<dbReference type="PROSITE" id="PS51257">
    <property type="entry name" value="PROKAR_LIPOPROTEIN"/>
    <property type="match status" value="1"/>
</dbReference>
<evidence type="ECO:0000256" key="1">
    <source>
        <dbReference type="ARBA" id="ARBA00004141"/>
    </source>
</evidence>
<evidence type="ECO:0000256" key="5">
    <source>
        <dbReference type="ARBA" id="ARBA00023136"/>
    </source>
</evidence>
<dbReference type="PANTHER" id="PTHR21716">
    <property type="entry name" value="TRANSMEMBRANE PROTEIN"/>
    <property type="match status" value="1"/>
</dbReference>
<evidence type="ECO:0000313" key="8">
    <source>
        <dbReference type="Proteomes" id="UP000799092"/>
    </source>
</evidence>
<gene>
    <name evidence="7" type="ORF">GH741_10065</name>
</gene>
<accession>A0A6A8DGQ2</accession>
<keyword evidence="8" id="KW-1185">Reference proteome</keyword>
<keyword evidence="4 6" id="KW-1133">Transmembrane helix</keyword>
<feature type="transmembrane region" description="Helical" evidence="6">
    <location>
        <begin position="163"/>
        <end position="181"/>
    </location>
</feature>
<proteinExistence type="inferred from homology"/>
<dbReference type="InterPro" id="IPR002549">
    <property type="entry name" value="AI-2E-like"/>
</dbReference>
<dbReference type="AlphaFoldDB" id="A0A6A8DGQ2"/>
<dbReference type="Proteomes" id="UP000799092">
    <property type="component" value="Unassembled WGS sequence"/>
</dbReference>
<organism evidence="7 8">
    <name type="scientific">Aquibacillus halophilus</name>
    <dbReference type="NCBI Taxonomy" id="930132"/>
    <lineage>
        <taxon>Bacteria</taxon>
        <taxon>Bacillati</taxon>
        <taxon>Bacillota</taxon>
        <taxon>Bacilli</taxon>
        <taxon>Bacillales</taxon>
        <taxon>Bacillaceae</taxon>
        <taxon>Aquibacillus</taxon>
    </lineage>
</organism>
<feature type="transmembrane region" description="Helical" evidence="6">
    <location>
        <begin position="40"/>
        <end position="61"/>
    </location>
</feature>
<reference evidence="7" key="1">
    <citation type="submission" date="2019-11" db="EMBL/GenBank/DDBJ databases">
        <authorList>
            <person name="Li J."/>
        </authorList>
    </citation>
    <scope>NUCLEOTIDE SEQUENCE</scope>
    <source>
        <strain evidence="7">B6B</strain>
    </source>
</reference>
<feature type="transmembrane region" description="Helical" evidence="6">
    <location>
        <begin position="222"/>
        <end position="239"/>
    </location>
</feature>
<evidence type="ECO:0000256" key="3">
    <source>
        <dbReference type="ARBA" id="ARBA00022692"/>
    </source>
</evidence>
<evidence type="ECO:0000256" key="4">
    <source>
        <dbReference type="ARBA" id="ARBA00022989"/>
    </source>
</evidence>
<evidence type="ECO:0000256" key="2">
    <source>
        <dbReference type="ARBA" id="ARBA00009773"/>
    </source>
</evidence>
<feature type="transmembrane region" description="Helical" evidence="6">
    <location>
        <begin position="245"/>
        <end position="264"/>
    </location>
</feature>
<feature type="transmembrane region" description="Helical" evidence="6">
    <location>
        <begin position="73"/>
        <end position="92"/>
    </location>
</feature>
<comment type="subcellular location">
    <subcellularLocation>
        <location evidence="1">Membrane</location>
        <topology evidence="1">Multi-pass membrane protein</topology>
    </subcellularLocation>
</comment>
<evidence type="ECO:0000313" key="7">
    <source>
        <dbReference type="EMBL" id="MRH43029.1"/>
    </source>
</evidence>
<dbReference type="RefSeq" id="WP_153736667.1">
    <property type="nucleotide sequence ID" value="NZ_WJNG01000007.1"/>
</dbReference>
<keyword evidence="3 6" id="KW-0812">Transmembrane</keyword>
<comment type="caution">
    <text evidence="7">The sequence shown here is derived from an EMBL/GenBank/DDBJ whole genome shotgun (WGS) entry which is preliminary data.</text>
</comment>
<dbReference type="OrthoDB" id="9793390at2"/>